<evidence type="ECO:0000256" key="4">
    <source>
        <dbReference type="ARBA" id="ARBA00022679"/>
    </source>
</evidence>
<comment type="subcellular location">
    <subcellularLocation>
        <location evidence="1">Cell membrane</location>
        <topology evidence="1">Multi-pass membrane protein</topology>
    </subcellularLocation>
</comment>
<feature type="transmembrane region" description="Helical" evidence="8">
    <location>
        <begin position="141"/>
        <end position="161"/>
    </location>
</feature>
<keyword evidence="9" id="KW-0732">Signal</keyword>
<dbReference type="GO" id="GO:0016763">
    <property type="term" value="F:pentosyltransferase activity"/>
    <property type="evidence" value="ECO:0007669"/>
    <property type="project" value="TreeGrafter"/>
</dbReference>
<keyword evidence="6 8" id="KW-1133">Transmembrane helix</keyword>
<feature type="transmembrane region" description="Helical" evidence="8">
    <location>
        <begin position="357"/>
        <end position="380"/>
    </location>
</feature>
<reference evidence="10" key="2">
    <citation type="submission" date="2021-09" db="EMBL/GenBank/DDBJ databases">
        <authorList>
            <person name="Gilroy R."/>
        </authorList>
    </citation>
    <scope>NUCLEOTIDE SEQUENCE</scope>
    <source>
        <strain evidence="10">ChiBcec21-2208</strain>
    </source>
</reference>
<keyword evidence="4" id="KW-0808">Transferase</keyword>
<protein>
    <recommendedName>
        <fullName evidence="12">Glycosyltransferase RgtA/B/C/D-like domain-containing protein</fullName>
    </recommendedName>
</protein>
<evidence type="ECO:0000256" key="1">
    <source>
        <dbReference type="ARBA" id="ARBA00004651"/>
    </source>
</evidence>
<dbReference type="PANTHER" id="PTHR33908">
    <property type="entry name" value="MANNOSYLTRANSFERASE YKCB-RELATED"/>
    <property type="match status" value="1"/>
</dbReference>
<dbReference type="GO" id="GO:0005886">
    <property type="term" value="C:plasma membrane"/>
    <property type="evidence" value="ECO:0007669"/>
    <property type="project" value="UniProtKB-SubCell"/>
</dbReference>
<dbReference type="PANTHER" id="PTHR33908:SF11">
    <property type="entry name" value="MEMBRANE PROTEIN"/>
    <property type="match status" value="1"/>
</dbReference>
<evidence type="ECO:0000256" key="7">
    <source>
        <dbReference type="ARBA" id="ARBA00023136"/>
    </source>
</evidence>
<evidence type="ECO:0000256" key="8">
    <source>
        <dbReference type="SAM" id="Phobius"/>
    </source>
</evidence>
<dbReference type="EMBL" id="DYVE01000155">
    <property type="protein sequence ID" value="HJG28174.1"/>
    <property type="molecule type" value="Genomic_DNA"/>
</dbReference>
<dbReference type="AlphaFoldDB" id="A0A921IK04"/>
<evidence type="ECO:0000256" key="2">
    <source>
        <dbReference type="ARBA" id="ARBA00022475"/>
    </source>
</evidence>
<gene>
    <name evidence="10" type="ORF">K8V20_05970</name>
</gene>
<feature type="signal peptide" evidence="9">
    <location>
        <begin position="1"/>
        <end position="27"/>
    </location>
</feature>
<dbReference type="InterPro" id="IPR050297">
    <property type="entry name" value="LipidA_mod_glycosyltrf_83"/>
</dbReference>
<dbReference type="GO" id="GO:0009103">
    <property type="term" value="P:lipopolysaccharide biosynthetic process"/>
    <property type="evidence" value="ECO:0007669"/>
    <property type="project" value="UniProtKB-ARBA"/>
</dbReference>
<evidence type="ECO:0000256" key="5">
    <source>
        <dbReference type="ARBA" id="ARBA00022692"/>
    </source>
</evidence>
<comment type="caution">
    <text evidence="10">The sequence shown here is derived from an EMBL/GenBank/DDBJ whole genome shotgun (WGS) entry which is preliminary data.</text>
</comment>
<feature type="transmembrane region" description="Helical" evidence="8">
    <location>
        <begin position="327"/>
        <end position="345"/>
    </location>
</feature>
<feature type="chain" id="PRO_5038079092" description="Glycosyltransferase RgtA/B/C/D-like domain-containing protein" evidence="9">
    <location>
        <begin position="28"/>
        <end position="519"/>
    </location>
</feature>
<keyword evidence="5 8" id="KW-0812">Transmembrane</keyword>
<evidence type="ECO:0000313" key="11">
    <source>
        <dbReference type="Proteomes" id="UP000782880"/>
    </source>
</evidence>
<feature type="transmembrane region" description="Helical" evidence="8">
    <location>
        <begin position="113"/>
        <end position="134"/>
    </location>
</feature>
<evidence type="ECO:0000256" key="6">
    <source>
        <dbReference type="ARBA" id="ARBA00022989"/>
    </source>
</evidence>
<organism evidence="10 11">
    <name type="scientific">Subdoligranulum variabile</name>
    <dbReference type="NCBI Taxonomy" id="214851"/>
    <lineage>
        <taxon>Bacteria</taxon>
        <taxon>Bacillati</taxon>
        <taxon>Bacillota</taxon>
        <taxon>Clostridia</taxon>
        <taxon>Eubacteriales</taxon>
        <taxon>Oscillospiraceae</taxon>
        <taxon>Subdoligranulum</taxon>
    </lineage>
</organism>
<feature type="transmembrane region" description="Helical" evidence="8">
    <location>
        <begin position="197"/>
        <end position="230"/>
    </location>
</feature>
<evidence type="ECO:0000256" key="9">
    <source>
        <dbReference type="SAM" id="SignalP"/>
    </source>
</evidence>
<proteinExistence type="predicted"/>
<dbReference type="Proteomes" id="UP000782880">
    <property type="component" value="Unassembled WGS sequence"/>
</dbReference>
<keyword evidence="7 8" id="KW-0472">Membrane</keyword>
<keyword evidence="3" id="KW-0328">Glycosyltransferase</keyword>
<sequence length="519" mass="57294">MAQRKRRYLLALLLLLVLGLGMMLAYAARKQGYHVDELYTYELTNYPGGFYALQDRYMDTWQDGSLYQSALQPGRAFDYSVPWNNQKIDVHPPLYYCAVYTAESLFPGLGLPWVGLLPNFVFLLAGTVVLYFAARRLTGRFWTAWLAAAVFLLNIGTQGMAVFTRMYALLMLETVVLVALHLRLFRQRRAGQRPRWVFLGLAAATMAGCLTQYFFLVFCFFFCGLFGLWLLGTRRFKTACLYVVAEFGGPGAAYLAFPTMKEHIFSGSRGQQAAGSFLDLSSLSDWAASLGRVFSLLGGQFGGAVLWALLLLLAAAILWKAGCRPRGMGLFACMLALAGLFYVVVINKVAPFEADRYYVLVYGPLILAGAAVVARLSALYPRWEPLLAIVVLLPVLSAHLTQGNGYLYTQYAGRAPALEDTASLPAVVLNAAGYEVAPDLFLPEFAQREAVYQASGTDDAASLDDAVESRDLSQGFVLYGYIYDADELLALAEEVLDIQSATLLTDVARCPVYYITLKT</sequence>
<name>A0A921IK04_9FIRM</name>
<accession>A0A921IK04</accession>
<feature type="transmembrane region" description="Helical" evidence="8">
    <location>
        <begin position="301"/>
        <end position="321"/>
    </location>
</feature>
<evidence type="ECO:0000256" key="3">
    <source>
        <dbReference type="ARBA" id="ARBA00022676"/>
    </source>
</evidence>
<evidence type="ECO:0000313" key="10">
    <source>
        <dbReference type="EMBL" id="HJG28174.1"/>
    </source>
</evidence>
<feature type="transmembrane region" description="Helical" evidence="8">
    <location>
        <begin position="386"/>
        <end position="408"/>
    </location>
</feature>
<keyword evidence="2" id="KW-1003">Cell membrane</keyword>
<evidence type="ECO:0008006" key="12">
    <source>
        <dbReference type="Google" id="ProtNLM"/>
    </source>
</evidence>
<reference evidence="10" key="1">
    <citation type="journal article" date="2021" name="PeerJ">
        <title>Extensive microbial diversity within the chicken gut microbiome revealed by metagenomics and culture.</title>
        <authorList>
            <person name="Gilroy R."/>
            <person name="Ravi A."/>
            <person name="Getino M."/>
            <person name="Pursley I."/>
            <person name="Horton D.L."/>
            <person name="Alikhan N.F."/>
            <person name="Baker D."/>
            <person name="Gharbi K."/>
            <person name="Hall N."/>
            <person name="Watson M."/>
            <person name="Adriaenssens E.M."/>
            <person name="Foster-Nyarko E."/>
            <person name="Jarju S."/>
            <person name="Secka A."/>
            <person name="Antonio M."/>
            <person name="Oren A."/>
            <person name="Chaudhuri R.R."/>
            <person name="La Ragione R."/>
            <person name="Hildebrand F."/>
            <person name="Pallen M.J."/>
        </authorList>
    </citation>
    <scope>NUCLEOTIDE SEQUENCE</scope>
    <source>
        <strain evidence="10">ChiBcec21-2208</strain>
    </source>
</reference>